<evidence type="ECO:0000256" key="1">
    <source>
        <dbReference type="ARBA" id="ARBA00001933"/>
    </source>
</evidence>
<keyword evidence="4 8" id="KW-0032">Aminotransferase</keyword>
<dbReference type="GO" id="GO:0006533">
    <property type="term" value="P:L-aspartate catabolic process"/>
    <property type="evidence" value="ECO:0007669"/>
    <property type="project" value="TreeGrafter"/>
</dbReference>
<dbReference type="RefSeq" id="XP_016606943.1">
    <property type="nucleotide sequence ID" value="XM_016754073.1"/>
</dbReference>
<accession>A0A0L0HDQ7</accession>
<keyword evidence="11" id="KW-1185">Reference proteome</keyword>
<keyword evidence="5 8" id="KW-0808">Transferase</keyword>
<dbReference type="Gene3D" id="3.90.1150.10">
    <property type="entry name" value="Aspartate Aminotransferase, domain 1"/>
    <property type="match status" value="1"/>
</dbReference>
<evidence type="ECO:0000256" key="3">
    <source>
        <dbReference type="ARBA" id="ARBA00011738"/>
    </source>
</evidence>
<dbReference type="EC" id="2.6.1.1" evidence="8"/>
<dbReference type="InterPro" id="IPR004839">
    <property type="entry name" value="Aminotransferase_I/II_large"/>
</dbReference>
<dbReference type="AlphaFoldDB" id="A0A0L0HDQ7"/>
<protein>
    <recommendedName>
        <fullName evidence="8">Aspartate aminotransferase</fullName>
        <ecNumber evidence="8">2.6.1.1</ecNumber>
    </recommendedName>
</protein>
<dbReference type="GeneID" id="27689212"/>
<dbReference type="CDD" id="cd00609">
    <property type="entry name" value="AAT_like"/>
    <property type="match status" value="1"/>
</dbReference>
<dbReference type="InterPro" id="IPR015424">
    <property type="entry name" value="PyrdxlP-dep_Trfase"/>
</dbReference>
<dbReference type="FunCoup" id="A0A0L0HDQ7">
    <property type="interactions" value="495"/>
</dbReference>
<dbReference type="InParanoid" id="A0A0L0HDQ7"/>
<comment type="subunit">
    <text evidence="3 8">Homodimer.</text>
</comment>
<dbReference type="PRINTS" id="PR00799">
    <property type="entry name" value="TRANSAMINASE"/>
</dbReference>
<dbReference type="InterPro" id="IPR000796">
    <property type="entry name" value="Asp_trans"/>
</dbReference>
<sequence>MLTATRALRLAASSTRVGSVSQVIGARFGSVWAHVQQGPPDPILGVTEAFKADKNPQKMNLGVGAYRDDAGLPYVLNSVRKAERSIHDLSLDKEYIPITGVPEFNKLAAELAYGAESAPLKAGAVATAQSLSGTGALRIGGAFLSRWYKGAGGKKIYLPTPSWGNHTPIFKDSGLEVAQYRYFDKKTNGLDFQGMVQDLKSIPSGSAVLLHACAHNPTGVDPTPEQWKELSDVIKQKEHFPFFDMAYQGFASGDTTRDAFAIRYFVEQGHQMMLAQSFAKNMGMYGERVGMFSMVTSSAEEAKRVDSQVKILIRPMYSSPPLSGPRIVKEVLKNPALKSEWLDEVKFMANRIISMREGLRGHLENTYGSSRPWDHITSQIGMFCYSGLTPEQVDRLRSEFSVYLTKDGRISIAGITSKNVEYLAKAIHEVTK</sequence>
<dbReference type="InterPro" id="IPR015421">
    <property type="entry name" value="PyrdxlP-dep_Trfase_major"/>
</dbReference>
<comment type="catalytic activity">
    <reaction evidence="7 8">
        <text>L-aspartate + 2-oxoglutarate = oxaloacetate + L-glutamate</text>
        <dbReference type="Rhea" id="RHEA:21824"/>
        <dbReference type="ChEBI" id="CHEBI:16452"/>
        <dbReference type="ChEBI" id="CHEBI:16810"/>
        <dbReference type="ChEBI" id="CHEBI:29985"/>
        <dbReference type="ChEBI" id="CHEBI:29991"/>
        <dbReference type="EC" id="2.6.1.1"/>
    </reaction>
</comment>
<dbReference type="Proteomes" id="UP000053201">
    <property type="component" value="Unassembled WGS sequence"/>
</dbReference>
<dbReference type="FunFam" id="3.90.1150.10:FF:000001">
    <property type="entry name" value="Aspartate aminotransferase"/>
    <property type="match status" value="1"/>
</dbReference>
<evidence type="ECO:0000256" key="7">
    <source>
        <dbReference type="ARBA" id="ARBA00049185"/>
    </source>
</evidence>
<dbReference type="InterPro" id="IPR015422">
    <property type="entry name" value="PyrdxlP-dep_Trfase_small"/>
</dbReference>
<evidence type="ECO:0000256" key="8">
    <source>
        <dbReference type="RuleBase" id="RU000480"/>
    </source>
</evidence>
<dbReference type="InterPro" id="IPR004838">
    <property type="entry name" value="NHTrfase_class1_PyrdxlP-BS"/>
</dbReference>
<evidence type="ECO:0000256" key="6">
    <source>
        <dbReference type="ARBA" id="ARBA00022898"/>
    </source>
</evidence>
<organism evidence="10 11">
    <name type="scientific">Spizellomyces punctatus (strain DAOM BR117)</name>
    <dbReference type="NCBI Taxonomy" id="645134"/>
    <lineage>
        <taxon>Eukaryota</taxon>
        <taxon>Fungi</taxon>
        <taxon>Fungi incertae sedis</taxon>
        <taxon>Chytridiomycota</taxon>
        <taxon>Chytridiomycota incertae sedis</taxon>
        <taxon>Chytridiomycetes</taxon>
        <taxon>Spizellomycetales</taxon>
        <taxon>Spizellomycetaceae</taxon>
        <taxon>Spizellomyces</taxon>
    </lineage>
</organism>
<dbReference type="FunFam" id="3.40.640.10:FF:000026">
    <property type="entry name" value="Aspartate aminotransferase"/>
    <property type="match status" value="1"/>
</dbReference>
<evidence type="ECO:0000313" key="11">
    <source>
        <dbReference type="Proteomes" id="UP000053201"/>
    </source>
</evidence>
<comment type="miscellaneous">
    <text evidence="8">In eukaryotes there are cytoplasmic, mitochondrial and chloroplastic isozymes.</text>
</comment>
<dbReference type="Pfam" id="PF00155">
    <property type="entry name" value="Aminotran_1_2"/>
    <property type="match status" value="1"/>
</dbReference>
<feature type="domain" description="Aminotransferase class I/classII large" evidence="9">
    <location>
        <begin position="57"/>
        <end position="427"/>
    </location>
</feature>
<comment type="cofactor">
    <cofactor evidence="1">
        <name>pyridoxal 5'-phosphate</name>
        <dbReference type="ChEBI" id="CHEBI:597326"/>
    </cofactor>
</comment>
<dbReference type="Gene3D" id="3.40.640.10">
    <property type="entry name" value="Type I PLP-dependent aspartate aminotransferase-like (Major domain)"/>
    <property type="match status" value="1"/>
</dbReference>
<reference evidence="10 11" key="1">
    <citation type="submission" date="2009-08" db="EMBL/GenBank/DDBJ databases">
        <title>The Genome Sequence of Spizellomyces punctatus strain DAOM BR117.</title>
        <authorList>
            <consortium name="The Broad Institute Genome Sequencing Platform"/>
            <person name="Russ C."/>
            <person name="Cuomo C."/>
            <person name="Shea T."/>
            <person name="Young S.K."/>
            <person name="Zeng Q."/>
            <person name="Koehrsen M."/>
            <person name="Haas B."/>
            <person name="Borodovsky M."/>
            <person name="Guigo R."/>
            <person name="Alvarado L."/>
            <person name="Berlin A."/>
            <person name="Bochicchio J."/>
            <person name="Borenstein D."/>
            <person name="Chapman S."/>
            <person name="Chen Z."/>
            <person name="Engels R."/>
            <person name="Freedman E."/>
            <person name="Gellesch M."/>
            <person name="Goldberg J."/>
            <person name="Griggs A."/>
            <person name="Gujja S."/>
            <person name="Heiman D."/>
            <person name="Hepburn T."/>
            <person name="Howarth C."/>
            <person name="Jen D."/>
            <person name="Larson L."/>
            <person name="Lewis B."/>
            <person name="Mehta T."/>
            <person name="Park D."/>
            <person name="Pearson M."/>
            <person name="Roberts A."/>
            <person name="Saif S."/>
            <person name="Shenoy N."/>
            <person name="Sisk P."/>
            <person name="Stolte C."/>
            <person name="Sykes S."/>
            <person name="Thomson T."/>
            <person name="Walk T."/>
            <person name="White J."/>
            <person name="Yandava C."/>
            <person name="Burger G."/>
            <person name="Gray M.W."/>
            <person name="Holland P.W.H."/>
            <person name="King N."/>
            <person name="Lang F.B.F."/>
            <person name="Roger A.J."/>
            <person name="Ruiz-Trillo I."/>
            <person name="Lander E."/>
            <person name="Nusbaum C."/>
        </authorList>
    </citation>
    <scope>NUCLEOTIDE SEQUENCE [LARGE SCALE GENOMIC DNA]</scope>
    <source>
        <strain evidence="10 11">DAOM BR117</strain>
    </source>
</reference>
<keyword evidence="6" id="KW-0663">Pyridoxal phosphate</keyword>
<dbReference type="STRING" id="645134.A0A0L0HDQ7"/>
<dbReference type="PANTHER" id="PTHR11879:SF22">
    <property type="entry name" value="ASPARTATE AMINOTRANSFERASE, MITOCHONDRIAL"/>
    <property type="match status" value="1"/>
</dbReference>
<evidence type="ECO:0000259" key="9">
    <source>
        <dbReference type="Pfam" id="PF00155"/>
    </source>
</evidence>
<name>A0A0L0HDQ7_SPIPD</name>
<dbReference type="OMA" id="VGACTIV"/>
<dbReference type="PROSITE" id="PS00105">
    <property type="entry name" value="AA_TRANSFER_CLASS_1"/>
    <property type="match status" value="1"/>
</dbReference>
<proteinExistence type="inferred from homology"/>
<evidence type="ECO:0000256" key="2">
    <source>
        <dbReference type="ARBA" id="ARBA00007441"/>
    </source>
</evidence>
<dbReference type="OrthoDB" id="6752799at2759"/>
<comment type="similarity">
    <text evidence="2">Belongs to the class-I pyridoxal-phosphate-dependent aminotransferase family.</text>
</comment>
<evidence type="ECO:0000313" key="10">
    <source>
        <dbReference type="EMBL" id="KNC98903.1"/>
    </source>
</evidence>
<dbReference type="eggNOG" id="KOG1411">
    <property type="taxonomic scope" value="Eukaryota"/>
</dbReference>
<gene>
    <name evidence="10" type="ORF">SPPG_05868</name>
</gene>
<dbReference type="GO" id="GO:0005739">
    <property type="term" value="C:mitochondrion"/>
    <property type="evidence" value="ECO:0007669"/>
    <property type="project" value="TreeGrafter"/>
</dbReference>
<dbReference type="SUPFAM" id="SSF53383">
    <property type="entry name" value="PLP-dependent transferases"/>
    <property type="match status" value="1"/>
</dbReference>
<dbReference type="EMBL" id="KQ257459">
    <property type="protein sequence ID" value="KNC98903.1"/>
    <property type="molecule type" value="Genomic_DNA"/>
</dbReference>
<dbReference type="NCBIfam" id="NF006719">
    <property type="entry name" value="PRK09257.1"/>
    <property type="match status" value="1"/>
</dbReference>
<dbReference type="GO" id="GO:0030170">
    <property type="term" value="F:pyridoxal phosphate binding"/>
    <property type="evidence" value="ECO:0007669"/>
    <property type="project" value="InterPro"/>
</dbReference>
<dbReference type="GO" id="GO:0004069">
    <property type="term" value="F:L-aspartate:2-oxoglutarate aminotransferase activity"/>
    <property type="evidence" value="ECO:0007669"/>
    <property type="project" value="UniProtKB-EC"/>
</dbReference>
<dbReference type="VEuPathDB" id="FungiDB:SPPG_05868"/>
<evidence type="ECO:0000256" key="4">
    <source>
        <dbReference type="ARBA" id="ARBA00022576"/>
    </source>
</evidence>
<evidence type="ECO:0000256" key="5">
    <source>
        <dbReference type="ARBA" id="ARBA00022679"/>
    </source>
</evidence>
<dbReference type="PANTHER" id="PTHR11879">
    <property type="entry name" value="ASPARTATE AMINOTRANSFERASE"/>
    <property type="match status" value="1"/>
</dbReference>